<feature type="compositionally biased region" description="Basic and acidic residues" evidence="1">
    <location>
        <begin position="627"/>
        <end position="658"/>
    </location>
</feature>
<feature type="region of interest" description="Disordered" evidence="1">
    <location>
        <begin position="306"/>
        <end position="342"/>
    </location>
</feature>
<comment type="caution">
    <text evidence="2">The sequence shown here is derived from an EMBL/GenBank/DDBJ whole genome shotgun (WGS) entry which is preliminary data.</text>
</comment>
<sequence length="723" mass="78617">MDLEQKQLQELRQLLCEFRESFSDRPGKTNLITHEIELTSTDPVRSKAYRVSPRQKEIIEAEIKHMLELGVIEPAESDYTSPLILVEAPGKDPRPCVDYRKLNTITKDQLYPIPNIEERIETVSAAQYISTLDLPLSSLTETKKNMPRRGKAARRKSRDKDLIATTAVSAIDNIPTEATVATRELVIESEAALDQAHGSVLPGELDNQPPAADADKPASILTKREKKRRRRHRKHSMKPEDTDALPERKDSVVSLGAVSIQEQAGADPRGSISSAGVPEENPPQNLQEPTGLVASYLSEFLPAFSAPGEVPQTQQPPQQPQPASQPSQPPQPMQPPQLQQTQYVSQPPPLMTAPAVTVPNAVSAAAHTPITPGGPYPEQPAVSAVGMQPIQSGAMTSPYAPAAASTLAPSTAGVAGTTGQLSTLGLTAEYPTASTHTVDGGAPAPATQKPQTGHSYAPKSGIKPRVTDASTSTPGGNIQELGPSKARKLQHAQGAYGTPFATRGEREARLTFNDEIEESSFGEGNLDYSEQEFDDDYENTGVLSRTAPRSFGGTRPSRKDRVPMNRKQASVVQEPEAGTSATRRDDRSPSSRAVVINTEIAKRLLAALKKCEGPSTETSTPHVAQGRQEKHQAEKDEEFRKSKPRQDHLDSSEEFHEEIAEEILEPDEEGGQRKCTIRKTTKARKHDVTEEPWNCSSQKSDALPTLPRWENIQPSTSKGNSTT</sequence>
<feature type="region of interest" description="Disordered" evidence="1">
    <location>
        <begin position="540"/>
        <end position="597"/>
    </location>
</feature>
<dbReference type="AlphaFoldDB" id="A0AAQ4DNC9"/>
<dbReference type="Gene3D" id="3.10.10.10">
    <property type="entry name" value="HIV Type 1 Reverse Transcriptase, subunit A, domain 1"/>
    <property type="match status" value="1"/>
</dbReference>
<evidence type="ECO:0000256" key="1">
    <source>
        <dbReference type="SAM" id="MobiDB-lite"/>
    </source>
</evidence>
<name>A0AAQ4DNC9_AMBAM</name>
<evidence type="ECO:0000313" key="3">
    <source>
        <dbReference type="Proteomes" id="UP001321473"/>
    </source>
</evidence>
<feature type="compositionally biased region" description="Basic residues" evidence="1">
    <location>
        <begin position="224"/>
        <end position="236"/>
    </location>
</feature>
<feature type="compositionally biased region" description="Low complexity" evidence="1">
    <location>
        <begin position="311"/>
        <end position="326"/>
    </location>
</feature>
<protein>
    <submittedName>
        <fullName evidence="2">Uncharacterized protein</fullName>
    </submittedName>
</protein>
<reference evidence="2 3" key="1">
    <citation type="journal article" date="2023" name="Arcadia Sci">
        <title>De novo assembly of a long-read Amblyomma americanum tick genome.</title>
        <authorList>
            <person name="Chou S."/>
            <person name="Poskanzer K.E."/>
            <person name="Rollins M."/>
            <person name="Thuy-Boun P.S."/>
        </authorList>
    </citation>
    <scope>NUCLEOTIDE SEQUENCE [LARGE SCALE GENOMIC DNA]</scope>
    <source>
        <strain evidence="2">F_SG_1</strain>
        <tissue evidence="2">Salivary glands</tissue>
    </source>
</reference>
<dbReference type="PANTHER" id="PTHR24559">
    <property type="entry name" value="TRANSPOSON TY3-I GAG-POL POLYPROTEIN"/>
    <property type="match status" value="1"/>
</dbReference>
<feature type="non-terminal residue" evidence="2">
    <location>
        <position position="723"/>
    </location>
</feature>
<feature type="compositionally biased region" description="Basic residues" evidence="1">
    <location>
        <begin position="675"/>
        <end position="685"/>
    </location>
</feature>
<organism evidence="2 3">
    <name type="scientific">Amblyomma americanum</name>
    <name type="common">Lone star tick</name>
    <dbReference type="NCBI Taxonomy" id="6943"/>
    <lineage>
        <taxon>Eukaryota</taxon>
        <taxon>Metazoa</taxon>
        <taxon>Ecdysozoa</taxon>
        <taxon>Arthropoda</taxon>
        <taxon>Chelicerata</taxon>
        <taxon>Arachnida</taxon>
        <taxon>Acari</taxon>
        <taxon>Parasitiformes</taxon>
        <taxon>Ixodida</taxon>
        <taxon>Ixodoidea</taxon>
        <taxon>Ixodidae</taxon>
        <taxon>Amblyomminae</taxon>
        <taxon>Amblyomma</taxon>
    </lineage>
</organism>
<feature type="compositionally biased region" description="Polar residues" evidence="1">
    <location>
        <begin position="712"/>
        <end position="723"/>
    </location>
</feature>
<feature type="region of interest" description="Disordered" evidence="1">
    <location>
        <begin position="434"/>
        <end position="492"/>
    </location>
</feature>
<keyword evidence="3" id="KW-1185">Reference proteome</keyword>
<dbReference type="GO" id="GO:0071897">
    <property type="term" value="P:DNA biosynthetic process"/>
    <property type="evidence" value="ECO:0007669"/>
    <property type="project" value="UniProtKB-ARBA"/>
</dbReference>
<gene>
    <name evidence="2" type="ORF">V5799_033422</name>
</gene>
<dbReference type="PANTHER" id="PTHR24559:SF454">
    <property type="entry name" value="RIBONUCLEASE H"/>
    <property type="match status" value="1"/>
</dbReference>
<accession>A0AAQ4DNC9</accession>
<dbReference type="Proteomes" id="UP001321473">
    <property type="component" value="Unassembled WGS sequence"/>
</dbReference>
<feature type="region of interest" description="Disordered" evidence="1">
    <location>
        <begin position="200"/>
        <end position="288"/>
    </location>
</feature>
<feature type="compositionally biased region" description="Low complexity" evidence="1">
    <location>
        <begin position="278"/>
        <end position="288"/>
    </location>
</feature>
<dbReference type="EMBL" id="JARKHS020028814">
    <property type="protein sequence ID" value="KAK8763969.1"/>
    <property type="molecule type" value="Genomic_DNA"/>
</dbReference>
<feature type="region of interest" description="Disordered" evidence="1">
    <location>
        <begin position="611"/>
        <end position="723"/>
    </location>
</feature>
<dbReference type="SUPFAM" id="SSF56672">
    <property type="entry name" value="DNA/RNA polymerases"/>
    <property type="match status" value="1"/>
</dbReference>
<dbReference type="InterPro" id="IPR043502">
    <property type="entry name" value="DNA/RNA_pol_sf"/>
</dbReference>
<evidence type="ECO:0000313" key="2">
    <source>
        <dbReference type="EMBL" id="KAK8763969.1"/>
    </source>
</evidence>
<proteinExistence type="predicted"/>
<feature type="compositionally biased region" description="Basic and acidic residues" evidence="1">
    <location>
        <begin position="237"/>
        <end position="251"/>
    </location>
</feature>
<feature type="compositionally biased region" description="Acidic residues" evidence="1">
    <location>
        <begin position="659"/>
        <end position="669"/>
    </location>
</feature>
<dbReference type="InterPro" id="IPR053134">
    <property type="entry name" value="RNA-dir_DNA_polymerase"/>
</dbReference>